<dbReference type="GO" id="GO:0004309">
    <property type="term" value="F:exopolyphosphatase activity"/>
    <property type="evidence" value="ECO:0007669"/>
    <property type="project" value="TreeGrafter"/>
</dbReference>
<dbReference type="Gene3D" id="3.60.21.10">
    <property type="match status" value="1"/>
</dbReference>
<dbReference type="PANTHER" id="PTHR10340:SF55">
    <property type="entry name" value="ENDOPOLYPHOSPHATASE"/>
    <property type="match status" value="1"/>
</dbReference>
<evidence type="ECO:0000256" key="3">
    <source>
        <dbReference type="ARBA" id="ARBA00012459"/>
    </source>
</evidence>
<organism evidence="15 16">
    <name type="scientific">Linnemannia exigua</name>
    <dbReference type="NCBI Taxonomy" id="604196"/>
    <lineage>
        <taxon>Eukaryota</taxon>
        <taxon>Fungi</taxon>
        <taxon>Fungi incertae sedis</taxon>
        <taxon>Mucoromycota</taxon>
        <taxon>Mortierellomycotina</taxon>
        <taxon>Mortierellomycetes</taxon>
        <taxon>Mortierellales</taxon>
        <taxon>Mortierellaceae</taxon>
        <taxon>Linnemannia</taxon>
    </lineage>
</organism>
<evidence type="ECO:0000256" key="5">
    <source>
        <dbReference type="ARBA" id="ARBA00022554"/>
    </source>
</evidence>
<feature type="compositionally biased region" description="Polar residues" evidence="13">
    <location>
        <begin position="1"/>
        <end position="15"/>
    </location>
</feature>
<evidence type="ECO:0000256" key="10">
    <source>
        <dbReference type="ARBA" id="ARBA00023136"/>
    </source>
</evidence>
<feature type="region of interest" description="Disordered" evidence="13">
    <location>
        <begin position="1"/>
        <end position="25"/>
    </location>
</feature>
<evidence type="ECO:0000256" key="2">
    <source>
        <dbReference type="ARBA" id="ARBA00010399"/>
    </source>
</evidence>
<dbReference type="InterPro" id="IPR012358">
    <property type="entry name" value="EndopolyPtase_N1"/>
</dbReference>
<dbReference type="EC" id="3.6.1.10" evidence="3 12"/>
<dbReference type="GO" id="GO:0005774">
    <property type="term" value="C:vacuolar membrane"/>
    <property type="evidence" value="ECO:0007669"/>
    <property type="project" value="UniProtKB-SubCell"/>
</dbReference>
<dbReference type="GO" id="GO:0000324">
    <property type="term" value="C:fungal-type vacuole"/>
    <property type="evidence" value="ECO:0007669"/>
    <property type="project" value="TreeGrafter"/>
</dbReference>
<dbReference type="SUPFAM" id="SSF56300">
    <property type="entry name" value="Metallo-dependent phosphatases"/>
    <property type="match status" value="1"/>
</dbReference>
<dbReference type="InterPro" id="IPR004843">
    <property type="entry name" value="Calcineurin-like_PHP"/>
</dbReference>
<comment type="catalytic activity">
    <reaction evidence="12">
        <text>[phosphate](n+1) + n H2O = (n+1) phosphate + n H(+)</text>
        <dbReference type="Rhea" id="RHEA:22452"/>
        <dbReference type="Rhea" id="RHEA-COMP:14280"/>
        <dbReference type="ChEBI" id="CHEBI:15377"/>
        <dbReference type="ChEBI" id="CHEBI:15378"/>
        <dbReference type="ChEBI" id="CHEBI:16838"/>
        <dbReference type="ChEBI" id="CHEBI:43474"/>
        <dbReference type="EC" id="3.6.1.10"/>
    </reaction>
</comment>
<evidence type="ECO:0000256" key="7">
    <source>
        <dbReference type="ARBA" id="ARBA00022801"/>
    </source>
</evidence>
<dbReference type="InterPro" id="IPR041805">
    <property type="entry name" value="ASMase/PPN1_MPP"/>
</dbReference>
<evidence type="ECO:0000259" key="14">
    <source>
        <dbReference type="Pfam" id="PF00149"/>
    </source>
</evidence>
<feature type="region of interest" description="Disordered" evidence="13">
    <location>
        <begin position="500"/>
        <end position="525"/>
    </location>
</feature>
<evidence type="ECO:0000256" key="13">
    <source>
        <dbReference type="SAM" id="MobiDB-lite"/>
    </source>
</evidence>
<comment type="subcellular location">
    <subcellularLocation>
        <location evidence="1">Vacuole membrane</location>
        <topology evidence="1">Single-pass type II membrane protein</topology>
    </subcellularLocation>
</comment>
<evidence type="ECO:0000256" key="1">
    <source>
        <dbReference type="ARBA" id="ARBA00004576"/>
    </source>
</evidence>
<evidence type="ECO:0000256" key="12">
    <source>
        <dbReference type="PIRNR" id="PIRNR027093"/>
    </source>
</evidence>
<keyword evidence="6" id="KW-0812">Transmembrane</keyword>
<comment type="caution">
    <text evidence="15">The sequence shown here is derived from an EMBL/GenBank/DDBJ whole genome shotgun (WGS) entry which is preliminary data.</text>
</comment>
<keyword evidence="9" id="KW-1133">Transmembrane helix</keyword>
<dbReference type="GO" id="GO:0006798">
    <property type="term" value="P:polyphosphate catabolic process"/>
    <property type="evidence" value="ECO:0007669"/>
    <property type="project" value="TreeGrafter"/>
</dbReference>
<dbReference type="Pfam" id="PF00149">
    <property type="entry name" value="Metallophos"/>
    <property type="match status" value="1"/>
</dbReference>
<dbReference type="Proteomes" id="UP001194580">
    <property type="component" value="Unassembled WGS sequence"/>
</dbReference>
<dbReference type="PIRSF" id="PIRSF027093">
    <property type="entry name" value="EndopolyPtase_N1"/>
    <property type="match status" value="1"/>
</dbReference>
<evidence type="ECO:0000256" key="8">
    <source>
        <dbReference type="ARBA" id="ARBA00022968"/>
    </source>
</evidence>
<keyword evidence="5 12" id="KW-0926">Vacuole</keyword>
<keyword evidence="7 12" id="KW-0378">Hydrolase</keyword>
<feature type="region of interest" description="Disordered" evidence="13">
    <location>
        <begin position="378"/>
        <end position="400"/>
    </location>
</feature>
<dbReference type="GO" id="GO:0005615">
    <property type="term" value="C:extracellular space"/>
    <property type="evidence" value="ECO:0007669"/>
    <property type="project" value="TreeGrafter"/>
</dbReference>
<keyword evidence="11" id="KW-0325">Glycoprotein</keyword>
<dbReference type="GO" id="GO:0008081">
    <property type="term" value="F:phosphoric diester hydrolase activity"/>
    <property type="evidence" value="ECO:0007669"/>
    <property type="project" value="TreeGrafter"/>
</dbReference>
<proteinExistence type="inferred from homology"/>
<dbReference type="GO" id="GO:0000298">
    <property type="term" value="F:endopolyphosphatase activity"/>
    <property type="evidence" value="ECO:0007669"/>
    <property type="project" value="UniProtKB-EC"/>
</dbReference>
<dbReference type="CDD" id="cd00842">
    <property type="entry name" value="MPP_ASMase"/>
    <property type="match status" value="1"/>
</dbReference>
<dbReference type="PANTHER" id="PTHR10340">
    <property type="entry name" value="SPHINGOMYELIN PHOSPHODIESTERASE"/>
    <property type="match status" value="1"/>
</dbReference>
<dbReference type="InterPro" id="IPR029052">
    <property type="entry name" value="Metallo-depent_PP-like"/>
</dbReference>
<feature type="domain" description="Calcineurin-like phosphoesterase" evidence="14">
    <location>
        <begin position="34"/>
        <end position="319"/>
    </location>
</feature>
<feature type="compositionally biased region" description="Low complexity" evidence="13">
    <location>
        <begin position="385"/>
        <end position="398"/>
    </location>
</feature>
<evidence type="ECO:0000313" key="15">
    <source>
        <dbReference type="EMBL" id="KAG0275291.1"/>
    </source>
</evidence>
<comment type="function">
    <text evidence="12">Catalyzes the hydrolysis of inorganic polyphosphate (polyP) chains of many hundreds of phosphate residues into shorter lengths.</text>
</comment>
<sequence>MMTSSLWHLPSSTAAQPDHQEPYDPEKSRLVGQFLHITDIHPDEFYMNGGSISTSCHRNTTDEDDDMRMRRMGTRSTTSSTLMRPGRTDGGYGGIYGSPYSICDSPFSLANATFDWIDRNLIGSLDFVVWTGDNARHDSDNERPRTQKEIEDLNRVIANKFLETFTPDKDDPFEQRIPIVPSIGNNDVYPHNIMEAGPNRILQHFSDIWSAFIPESQYHTFQHGGYYTSEVVPGKITVVALNTLYFFNQNAAVDGCDEEDEPGTDQMDWLEVELESLRKRKMTAYLTGHVPPARKSYSPTCFVRYTDIALRFQDVIVGHLFGHANIDHFFLLSQATLQGGDSVDAAEVGEGFNEMEQDEQEAEESSQGDKQTVWRLWNRGTKHNTTTSPTSISTASSRTRQRLEKEAKSFEVADDDEYYAFNNLGLNSYLLELWEQYEDIPKKAKMSDFAVALVAPSVVPTYNPALRVYNYQLAIEKPEGPDRTTWEIDEDEVEVQVAVEISENGKKKKKPKKPRKPTRPVNPPAVPPVTFGFPLNYTQYFVNLTQANHEAALDPTKRIEYQVEYKSREDYGLKDLSVSEWLNFARRIVKSEESKRQYLAWMVVLTGTENDHF</sequence>
<gene>
    <name evidence="15" type="primary">PPN1_2</name>
    <name evidence="15" type="ORF">BGZ95_008948</name>
</gene>
<name>A0AAD4DFN1_9FUNG</name>
<keyword evidence="16" id="KW-1185">Reference proteome</keyword>
<comment type="similarity">
    <text evidence="2">Belongs to the endopolyphosphatase PPN1 family.</text>
</comment>
<evidence type="ECO:0000256" key="9">
    <source>
        <dbReference type="ARBA" id="ARBA00022989"/>
    </source>
</evidence>
<dbReference type="AlphaFoldDB" id="A0AAD4DFN1"/>
<evidence type="ECO:0000256" key="6">
    <source>
        <dbReference type="ARBA" id="ARBA00022692"/>
    </source>
</evidence>
<dbReference type="EMBL" id="JAAAIL010000496">
    <property type="protein sequence ID" value="KAG0275291.1"/>
    <property type="molecule type" value="Genomic_DNA"/>
</dbReference>
<feature type="compositionally biased region" description="Basic residues" evidence="13">
    <location>
        <begin position="506"/>
        <end position="518"/>
    </location>
</feature>
<accession>A0AAD4DFN1</accession>
<keyword evidence="10 12" id="KW-0472">Membrane</keyword>
<keyword evidence="8" id="KW-0735">Signal-anchor</keyword>
<evidence type="ECO:0000256" key="11">
    <source>
        <dbReference type="ARBA" id="ARBA00023180"/>
    </source>
</evidence>
<evidence type="ECO:0000313" key="16">
    <source>
        <dbReference type="Proteomes" id="UP001194580"/>
    </source>
</evidence>
<evidence type="ECO:0000256" key="4">
    <source>
        <dbReference type="ARBA" id="ARBA00014458"/>
    </source>
</evidence>
<reference evidence="15" key="1">
    <citation type="journal article" date="2020" name="Fungal Divers.">
        <title>Resolving the Mortierellaceae phylogeny through synthesis of multi-gene phylogenetics and phylogenomics.</title>
        <authorList>
            <person name="Vandepol N."/>
            <person name="Liber J."/>
            <person name="Desiro A."/>
            <person name="Na H."/>
            <person name="Kennedy M."/>
            <person name="Barry K."/>
            <person name="Grigoriev I.V."/>
            <person name="Miller A.N."/>
            <person name="O'Donnell K."/>
            <person name="Stajich J.E."/>
            <person name="Bonito G."/>
        </authorList>
    </citation>
    <scope>NUCLEOTIDE SEQUENCE</scope>
    <source>
        <strain evidence="15">NRRL 28262</strain>
    </source>
</reference>
<protein>
    <recommendedName>
        <fullName evidence="4 12">Endopolyphosphatase</fullName>
        <ecNumber evidence="3 12">3.6.1.10</ecNumber>
    </recommendedName>
</protein>